<dbReference type="InterPro" id="IPR018247">
    <property type="entry name" value="EF_Hand_1_Ca_BS"/>
</dbReference>
<dbReference type="EMBL" id="JAMZMK010006244">
    <property type="protein sequence ID" value="KAI7749954.1"/>
    <property type="molecule type" value="Genomic_DNA"/>
</dbReference>
<keyword evidence="8" id="KW-1185">Reference proteome</keyword>
<gene>
    <name evidence="7" type="ORF">M8C21_017169</name>
    <name evidence="6" type="ORF">M8C21_025884</name>
</gene>
<dbReference type="Pfam" id="PF13499">
    <property type="entry name" value="EF-hand_7"/>
    <property type="match status" value="2"/>
</dbReference>
<sequence length="151" mass="16990">MEEELEQVFNKFDVNRDGKISSSELGSIMGILGYQPTEEELQVMITEVDTDQDGFINLQDFIELNTKGIDSDELLETLKDAFSVFDVDNNGLITEDELMHVLGSLGEECTIGECRKMIEGVDRDGDGMICFDEFKVMMMNDDGSRFGVFES</sequence>
<dbReference type="FunFam" id="1.10.238.10:FF:000178">
    <property type="entry name" value="Calmodulin-2 A"/>
    <property type="match status" value="1"/>
</dbReference>
<dbReference type="Proteomes" id="UP001206925">
    <property type="component" value="Unassembled WGS sequence"/>
</dbReference>
<feature type="domain" description="EF-hand" evidence="5">
    <location>
        <begin position="36"/>
        <end position="71"/>
    </location>
</feature>
<evidence type="ECO:0000313" key="8">
    <source>
        <dbReference type="Proteomes" id="UP001206925"/>
    </source>
</evidence>
<evidence type="ECO:0000256" key="3">
    <source>
        <dbReference type="ARBA" id="ARBA00022737"/>
    </source>
</evidence>
<dbReference type="InterPro" id="IPR039647">
    <property type="entry name" value="EF_hand_pair_protein_CML-like"/>
</dbReference>
<comment type="function">
    <text evidence="1">Potential calcium sensor.</text>
</comment>
<feature type="domain" description="EF-hand" evidence="5">
    <location>
        <begin position="73"/>
        <end position="108"/>
    </location>
</feature>
<evidence type="ECO:0000259" key="5">
    <source>
        <dbReference type="PROSITE" id="PS50222"/>
    </source>
</evidence>
<evidence type="ECO:0000256" key="1">
    <source>
        <dbReference type="ARBA" id="ARBA00003291"/>
    </source>
</evidence>
<dbReference type="GO" id="GO:0005509">
    <property type="term" value="F:calcium ion binding"/>
    <property type="evidence" value="ECO:0007669"/>
    <property type="project" value="InterPro"/>
</dbReference>
<dbReference type="AlphaFoldDB" id="A0AAD5CXV6"/>
<evidence type="ECO:0000313" key="6">
    <source>
        <dbReference type="EMBL" id="KAI7749951.1"/>
    </source>
</evidence>
<keyword evidence="3" id="KW-0677">Repeat</keyword>
<dbReference type="FunFam" id="1.10.238.10:FF:000089">
    <property type="entry name" value="calmodulin-like protein 3"/>
    <property type="match status" value="1"/>
</dbReference>
<feature type="domain" description="EF-hand" evidence="5">
    <location>
        <begin position="109"/>
        <end position="144"/>
    </location>
</feature>
<dbReference type="PROSITE" id="PS50222">
    <property type="entry name" value="EF_HAND_2"/>
    <property type="match status" value="4"/>
</dbReference>
<proteinExistence type="predicted"/>
<organism evidence="7 8">
    <name type="scientific">Ambrosia artemisiifolia</name>
    <name type="common">Common ragweed</name>
    <dbReference type="NCBI Taxonomy" id="4212"/>
    <lineage>
        <taxon>Eukaryota</taxon>
        <taxon>Viridiplantae</taxon>
        <taxon>Streptophyta</taxon>
        <taxon>Embryophyta</taxon>
        <taxon>Tracheophyta</taxon>
        <taxon>Spermatophyta</taxon>
        <taxon>Magnoliopsida</taxon>
        <taxon>eudicotyledons</taxon>
        <taxon>Gunneridae</taxon>
        <taxon>Pentapetalae</taxon>
        <taxon>asterids</taxon>
        <taxon>campanulids</taxon>
        <taxon>Asterales</taxon>
        <taxon>Asteraceae</taxon>
        <taxon>Asteroideae</taxon>
        <taxon>Heliantheae alliance</taxon>
        <taxon>Heliantheae</taxon>
        <taxon>Ambrosia</taxon>
    </lineage>
</organism>
<dbReference type="SMART" id="SM00054">
    <property type="entry name" value="EFh"/>
    <property type="match status" value="4"/>
</dbReference>
<evidence type="ECO:0000256" key="2">
    <source>
        <dbReference type="ARBA" id="ARBA00022723"/>
    </source>
</evidence>
<keyword evidence="4" id="KW-0106">Calcium</keyword>
<dbReference type="GO" id="GO:0005737">
    <property type="term" value="C:cytoplasm"/>
    <property type="evidence" value="ECO:0007669"/>
    <property type="project" value="UniProtKB-ARBA"/>
</dbReference>
<dbReference type="CDD" id="cd00051">
    <property type="entry name" value="EFh"/>
    <property type="match status" value="2"/>
</dbReference>
<dbReference type="EMBL" id="JAMZMK010006246">
    <property type="protein sequence ID" value="KAI7749951.1"/>
    <property type="molecule type" value="Genomic_DNA"/>
</dbReference>
<dbReference type="InterPro" id="IPR011992">
    <property type="entry name" value="EF-hand-dom_pair"/>
</dbReference>
<dbReference type="SUPFAM" id="SSF47473">
    <property type="entry name" value="EF-hand"/>
    <property type="match status" value="1"/>
</dbReference>
<accession>A0AAD5CXV6</accession>
<dbReference type="GO" id="GO:0043226">
    <property type="term" value="C:organelle"/>
    <property type="evidence" value="ECO:0007669"/>
    <property type="project" value="UniProtKB-ARBA"/>
</dbReference>
<comment type="caution">
    <text evidence="7">The sequence shown here is derived from an EMBL/GenBank/DDBJ whole genome shotgun (WGS) entry which is preliminary data.</text>
</comment>
<dbReference type="Gene3D" id="1.10.238.10">
    <property type="entry name" value="EF-hand"/>
    <property type="match status" value="2"/>
</dbReference>
<protein>
    <recommendedName>
        <fullName evidence="5">EF-hand domain-containing protein</fullName>
    </recommendedName>
</protein>
<dbReference type="PROSITE" id="PS00018">
    <property type="entry name" value="EF_HAND_1"/>
    <property type="match status" value="4"/>
</dbReference>
<feature type="domain" description="EF-hand" evidence="5">
    <location>
        <begin position="1"/>
        <end position="35"/>
    </location>
</feature>
<reference evidence="7" key="1">
    <citation type="submission" date="2022-06" db="EMBL/GenBank/DDBJ databases">
        <title>Uncovering the hologenomic basis of an extraordinary plant invasion.</title>
        <authorList>
            <person name="Bieker V.C."/>
            <person name="Martin M.D."/>
            <person name="Gilbert T."/>
            <person name="Hodgins K."/>
            <person name="Battlay P."/>
            <person name="Petersen B."/>
            <person name="Wilson J."/>
        </authorList>
    </citation>
    <scope>NUCLEOTIDE SEQUENCE</scope>
    <source>
        <strain evidence="7">AA19_3_7</strain>
        <tissue evidence="7">Leaf</tissue>
    </source>
</reference>
<dbReference type="InterPro" id="IPR002048">
    <property type="entry name" value="EF_hand_dom"/>
</dbReference>
<evidence type="ECO:0000313" key="7">
    <source>
        <dbReference type="EMBL" id="KAI7749954.1"/>
    </source>
</evidence>
<evidence type="ECO:0000256" key="4">
    <source>
        <dbReference type="ARBA" id="ARBA00022837"/>
    </source>
</evidence>
<dbReference type="PANTHER" id="PTHR10891">
    <property type="entry name" value="EF-HAND CALCIUM-BINDING DOMAIN CONTAINING PROTEIN"/>
    <property type="match status" value="1"/>
</dbReference>
<name>A0AAD5CXV6_AMBAR</name>
<keyword evidence="2" id="KW-0479">Metal-binding</keyword>